<dbReference type="CDD" id="cd00009">
    <property type="entry name" value="AAA"/>
    <property type="match status" value="1"/>
</dbReference>
<organism evidence="5">
    <name type="scientific">Lygus hesperus</name>
    <name type="common">Western plant bug</name>
    <dbReference type="NCBI Taxonomy" id="30085"/>
    <lineage>
        <taxon>Eukaryota</taxon>
        <taxon>Metazoa</taxon>
        <taxon>Ecdysozoa</taxon>
        <taxon>Arthropoda</taxon>
        <taxon>Hexapoda</taxon>
        <taxon>Insecta</taxon>
        <taxon>Pterygota</taxon>
        <taxon>Neoptera</taxon>
        <taxon>Paraneoptera</taxon>
        <taxon>Hemiptera</taxon>
        <taxon>Heteroptera</taxon>
        <taxon>Panheteroptera</taxon>
        <taxon>Cimicomorpha</taxon>
        <taxon>Miridae</taxon>
        <taxon>Mirini</taxon>
        <taxon>Lygus</taxon>
    </lineage>
</organism>
<dbReference type="AlphaFoldDB" id="A0A0A9YBB3"/>
<reference evidence="5" key="1">
    <citation type="journal article" date="2014" name="PLoS ONE">
        <title>Transcriptome-Based Identification of ABC Transporters in the Western Tarnished Plant Bug Lygus hesperus.</title>
        <authorList>
            <person name="Hull J.J."/>
            <person name="Chaney K."/>
            <person name="Geib S.M."/>
            <person name="Fabrick J.A."/>
            <person name="Brent C.S."/>
            <person name="Walsh D."/>
            <person name="Lavine L.C."/>
        </authorList>
    </citation>
    <scope>NUCLEOTIDE SEQUENCE</scope>
</reference>
<dbReference type="GO" id="GO:0005634">
    <property type="term" value="C:nucleus"/>
    <property type="evidence" value="ECO:0007669"/>
    <property type="project" value="TreeGrafter"/>
</dbReference>
<dbReference type="GO" id="GO:0005524">
    <property type="term" value="F:ATP binding"/>
    <property type="evidence" value="ECO:0007669"/>
    <property type="project" value="UniProtKB-KW"/>
</dbReference>
<evidence type="ECO:0000256" key="3">
    <source>
        <dbReference type="ARBA" id="ARBA00022840"/>
    </source>
</evidence>
<keyword evidence="3" id="KW-0067">ATP-binding</keyword>
<dbReference type="GO" id="GO:0006281">
    <property type="term" value="P:DNA repair"/>
    <property type="evidence" value="ECO:0007669"/>
    <property type="project" value="TreeGrafter"/>
</dbReference>
<keyword evidence="2" id="KW-0547">Nucleotide-binding</keyword>
<dbReference type="PANTHER" id="PTHR11669:SF20">
    <property type="entry name" value="REPLICATION FACTOR C SUBUNIT 4"/>
    <property type="match status" value="1"/>
</dbReference>
<name>A0A0A9YBB3_LYGHE</name>
<dbReference type="PANTHER" id="PTHR11669">
    <property type="entry name" value="REPLICATION FACTOR C / DNA POLYMERASE III GAMMA-TAU SUBUNIT"/>
    <property type="match status" value="1"/>
</dbReference>
<dbReference type="Gene3D" id="1.10.8.60">
    <property type="match status" value="1"/>
</dbReference>
<dbReference type="Pfam" id="PF13177">
    <property type="entry name" value="DNA_pol3_delta2"/>
    <property type="match status" value="1"/>
</dbReference>
<protein>
    <submittedName>
        <fullName evidence="5">Replication factor C subunit 3</fullName>
    </submittedName>
</protein>
<dbReference type="InterPro" id="IPR050238">
    <property type="entry name" value="DNA_Rep/Repair_Clamp_Loader"/>
</dbReference>
<dbReference type="GO" id="GO:0005663">
    <property type="term" value="C:DNA replication factor C complex"/>
    <property type="evidence" value="ECO:0007669"/>
    <property type="project" value="TreeGrafter"/>
</dbReference>
<dbReference type="EMBL" id="GBHO01020559">
    <property type="protein sequence ID" value="JAG23045.1"/>
    <property type="molecule type" value="Transcribed_RNA"/>
</dbReference>
<keyword evidence="1" id="KW-0235">DNA replication</keyword>
<dbReference type="SUPFAM" id="SSF52540">
    <property type="entry name" value="P-loop containing nucleoside triphosphate hydrolases"/>
    <property type="match status" value="1"/>
</dbReference>
<dbReference type="InterPro" id="IPR027417">
    <property type="entry name" value="P-loop_NTPase"/>
</dbReference>
<evidence type="ECO:0000256" key="2">
    <source>
        <dbReference type="ARBA" id="ARBA00022741"/>
    </source>
</evidence>
<proteinExistence type="predicted"/>
<gene>
    <name evidence="5" type="primary">rfc3_0</name>
    <name evidence="4" type="synonym">rfc3_1</name>
    <name evidence="5" type="ORF">CM83_44131</name>
    <name evidence="4" type="ORF">CM83_44145</name>
</gene>
<reference evidence="5" key="2">
    <citation type="submission" date="2014-07" db="EMBL/GenBank/DDBJ databases">
        <authorList>
            <person name="Hull J."/>
        </authorList>
    </citation>
    <scope>NUCLEOTIDE SEQUENCE</scope>
</reference>
<dbReference type="CDD" id="cd18140">
    <property type="entry name" value="HLD_clamp_RFC"/>
    <property type="match status" value="1"/>
</dbReference>
<dbReference type="EMBL" id="GBHO01014693">
    <property type="protein sequence ID" value="JAG28911.1"/>
    <property type="molecule type" value="Transcribed_RNA"/>
</dbReference>
<sequence>MAIANQMYSGKLRRHMVLELNASNDRGIDVIRNQIKEFASSVQLVRDRVKLIILDEADSMTRIAQFALRRIMEKFTRTTRFIIIANYINKIIPAIQSRCTTFRFSPLHGTEIVKYLQHIADSEHLPTESAALQATTQIASGDMRRCIHILQSCFAAYHSLTLKVCLHLTYTYTQTHTYTYLYHRMFTFVLVSHPLKLFKLVWIYS</sequence>
<evidence type="ECO:0000313" key="4">
    <source>
        <dbReference type="EMBL" id="JAG23045.1"/>
    </source>
</evidence>
<dbReference type="InterPro" id="IPR047854">
    <property type="entry name" value="RFC_lid"/>
</dbReference>
<dbReference type="Gene3D" id="3.40.50.300">
    <property type="entry name" value="P-loop containing nucleotide triphosphate hydrolases"/>
    <property type="match status" value="1"/>
</dbReference>
<dbReference type="GO" id="GO:0003689">
    <property type="term" value="F:DNA clamp loader activity"/>
    <property type="evidence" value="ECO:0007669"/>
    <property type="project" value="TreeGrafter"/>
</dbReference>
<evidence type="ECO:0000256" key="1">
    <source>
        <dbReference type="ARBA" id="ARBA00022705"/>
    </source>
</evidence>
<evidence type="ECO:0000313" key="5">
    <source>
        <dbReference type="EMBL" id="JAG28911.1"/>
    </source>
</evidence>
<dbReference type="GO" id="GO:0006261">
    <property type="term" value="P:DNA-templated DNA replication"/>
    <property type="evidence" value="ECO:0007669"/>
    <property type="project" value="TreeGrafter"/>
</dbReference>
<accession>A0A0A9YBB3</accession>